<dbReference type="Proteomes" id="UP001281147">
    <property type="component" value="Unassembled WGS sequence"/>
</dbReference>
<name>A0ACC3MC95_9PEZI</name>
<accession>A0ACC3MC95</accession>
<comment type="caution">
    <text evidence="1">The sequence shown here is derived from an EMBL/GenBank/DDBJ whole genome shotgun (WGS) entry which is preliminary data.</text>
</comment>
<keyword evidence="2" id="KW-1185">Reference proteome</keyword>
<sequence length="148" mass="16604">MVWLFVVHFGYSWGPCAWIVIAEIWPMSQRPYGIALGASSNWMNNFTVGQVTPKMLTDLTHGTYIFFGVFTFGGGAFIWFFFPETKGLSLEEMDVIFGSVGFAHADAERMREINKEVGLEDAVHGTSVSHNIDEKPTAVEEKKEEDSN</sequence>
<evidence type="ECO:0000313" key="2">
    <source>
        <dbReference type="Proteomes" id="UP001281147"/>
    </source>
</evidence>
<dbReference type="EMBL" id="JAUTXU010000445">
    <property type="protein sequence ID" value="KAK3680538.1"/>
    <property type="molecule type" value="Genomic_DNA"/>
</dbReference>
<proteinExistence type="predicted"/>
<gene>
    <name evidence="1" type="ORF">LTR37_021190</name>
</gene>
<reference evidence="1" key="1">
    <citation type="submission" date="2023-07" db="EMBL/GenBank/DDBJ databases">
        <title>Black Yeasts Isolated from many extreme environments.</title>
        <authorList>
            <person name="Coleine C."/>
            <person name="Stajich J.E."/>
            <person name="Selbmann L."/>
        </authorList>
    </citation>
    <scope>NUCLEOTIDE SEQUENCE</scope>
    <source>
        <strain evidence="1">CCFEE 5714</strain>
    </source>
</reference>
<organism evidence="1 2">
    <name type="scientific">Vermiconidia calcicola</name>
    <dbReference type="NCBI Taxonomy" id="1690605"/>
    <lineage>
        <taxon>Eukaryota</taxon>
        <taxon>Fungi</taxon>
        <taxon>Dikarya</taxon>
        <taxon>Ascomycota</taxon>
        <taxon>Pezizomycotina</taxon>
        <taxon>Dothideomycetes</taxon>
        <taxon>Dothideomycetidae</taxon>
        <taxon>Mycosphaerellales</taxon>
        <taxon>Extremaceae</taxon>
        <taxon>Vermiconidia</taxon>
    </lineage>
</organism>
<evidence type="ECO:0000313" key="1">
    <source>
        <dbReference type="EMBL" id="KAK3680538.1"/>
    </source>
</evidence>
<protein>
    <submittedName>
        <fullName evidence="1">Uncharacterized protein</fullName>
    </submittedName>
</protein>